<keyword evidence="2" id="KW-0285">Flavoprotein</keyword>
<evidence type="ECO:0000313" key="8">
    <source>
        <dbReference type="Proteomes" id="UP001176521"/>
    </source>
</evidence>
<sequence>MPNHPDIAEVQATRPPFDAEAGFQRSRPPQMDWRPGQGLNNLPQSTSLFAGDQPITTIDPSSPDVAAGDVYKLMCGGIAPRPVALVGTLDDDGVPNLAPISWYQMVSHSPALVMLSFGGPGAARKNSEVNIKSRKQFTISSSSEPYVEALNYASIDAPRGVNEFHLVGLTPQPSDVVAPPRVKEAPFALECELDFSKDWSNSQGVHTTTMVIGRILRVHIRSDCIDPSTGSLDPARTMPVSRFGGLLFARSTIGYDLVRPKFEEAKETEEVKSRLEDATKPFVPSQ</sequence>
<dbReference type="InterPro" id="IPR012349">
    <property type="entry name" value="Split_barrel_FMN-bd"/>
</dbReference>
<evidence type="ECO:0000256" key="2">
    <source>
        <dbReference type="ARBA" id="ARBA00022630"/>
    </source>
</evidence>
<dbReference type="EMBL" id="JAPDMQ010000520">
    <property type="protein sequence ID" value="KAK0523348.1"/>
    <property type="molecule type" value="Genomic_DNA"/>
</dbReference>
<feature type="compositionally biased region" description="Basic and acidic residues" evidence="5">
    <location>
        <begin position="266"/>
        <end position="279"/>
    </location>
</feature>
<reference evidence="7" key="1">
    <citation type="journal article" date="2023" name="PhytoFront">
        <title>Draft Genome Resources of Seven Strains of Tilletia horrida, Causal Agent of Kernel Smut of Rice.</title>
        <authorList>
            <person name="Khanal S."/>
            <person name="Antony Babu S."/>
            <person name="Zhou X.G."/>
        </authorList>
    </citation>
    <scope>NUCLEOTIDE SEQUENCE</scope>
    <source>
        <strain evidence="7">TX3</strain>
    </source>
</reference>
<dbReference type="Gene3D" id="2.30.110.10">
    <property type="entry name" value="Electron Transport, Fmn-binding Protein, Chain A"/>
    <property type="match status" value="1"/>
</dbReference>
<dbReference type="Pfam" id="PF01613">
    <property type="entry name" value="Flavin_Reduct"/>
    <property type="match status" value="1"/>
</dbReference>
<dbReference type="AlphaFoldDB" id="A0AAN6JI87"/>
<gene>
    <name evidence="7" type="ORF">OC842_006180</name>
</gene>
<organism evidence="7 8">
    <name type="scientific">Tilletia horrida</name>
    <dbReference type="NCBI Taxonomy" id="155126"/>
    <lineage>
        <taxon>Eukaryota</taxon>
        <taxon>Fungi</taxon>
        <taxon>Dikarya</taxon>
        <taxon>Basidiomycota</taxon>
        <taxon>Ustilaginomycotina</taxon>
        <taxon>Exobasidiomycetes</taxon>
        <taxon>Tilletiales</taxon>
        <taxon>Tilletiaceae</taxon>
        <taxon>Tilletia</taxon>
    </lineage>
</organism>
<dbReference type="InterPro" id="IPR002563">
    <property type="entry name" value="Flavin_Rdtase-like_dom"/>
</dbReference>
<evidence type="ECO:0000259" key="6">
    <source>
        <dbReference type="SMART" id="SM00903"/>
    </source>
</evidence>
<feature type="region of interest" description="Disordered" evidence="5">
    <location>
        <begin position="1"/>
        <end position="31"/>
    </location>
</feature>
<evidence type="ECO:0000256" key="5">
    <source>
        <dbReference type="SAM" id="MobiDB-lite"/>
    </source>
</evidence>
<protein>
    <recommendedName>
        <fullName evidence="6">Flavin reductase like domain-containing protein</fullName>
    </recommendedName>
</protein>
<dbReference type="SUPFAM" id="SSF50475">
    <property type="entry name" value="FMN-binding split barrel"/>
    <property type="match status" value="1"/>
</dbReference>
<comment type="similarity">
    <text evidence="4">Belongs to the flavoredoxin family.</text>
</comment>
<proteinExistence type="inferred from homology"/>
<keyword evidence="8" id="KW-1185">Reference proteome</keyword>
<feature type="domain" description="Flavin reductase like" evidence="6">
    <location>
        <begin position="76"/>
        <end position="233"/>
    </location>
</feature>
<comment type="caution">
    <text evidence="7">The sequence shown here is derived from an EMBL/GenBank/DDBJ whole genome shotgun (WGS) entry which is preliminary data.</text>
</comment>
<dbReference type="SMART" id="SM00903">
    <property type="entry name" value="Flavin_Reduct"/>
    <property type="match status" value="1"/>
</dbReference>
<feature type="region of interest" description="Disordered" evidence="5">
    <location>
        <begin position="266"/>
        <end position="286"/>
    </location>
</feature>
<evidence type="ECO:0000256" key="1">
    <source>
        <dbReference type="ARBA" id="ARBA00001917"/>
    </source>
</evidence>
<accession>A0AAN6JI87</accession>
<dbReference type="PANTHER" id="PTHR33798:SF5">
    <property type="entry name" value="FLAVIN REDUCTASE LIKE DOMAIN-CONTAINING PROTEIN"/>
    <property type="match status" value="1"/>
</dbReference>
<evidence type="ECO:0000256" key="3">
    <source>
        <dbReference type="ARBA" id="ARBA00022643"/>
    </source>
</evidence>
<dbReference type="PANTHER" id="PTHR33798">
    <property type="entry name" value="FLAVOPROTEIN OXYGENASE"/>
    <property type="match status" value="1"/>
</dbReference>
<evidence type="ECO:0000256" key="4">
    <source>
        <dbReference type="ARBA" id="ARBA00038054"/>
    </source>
</evidence>
<comment type="cofactor">
    <cofactor evidence="1">
        <name>FMN</name>
        <dbReference type="ChEBI" id="CHEBI:58210"/>
    </cofactor>
</comment>
<dbReference type="GO" id="GO:0010181">
    <property type="term" value="F:FMN binding"/>
    <property type="evidence" value="ECO:0007669"/>
    <property type="project" value="InterPro"/>
</dbReference>
<keyword evidence="3" id="KW-0288">FMN</keyword>
<dbReference type="Proteomes" id="UP001176521">
    <property type="component" value="Unassembled WGS sequence"/>
</dbReference>
<evidence type="ECO:0000313" key="7">
    <source>
        <dbReference type="EMBL" id="KAK0523348.1"/>
    </source>
</evidence>
<name>A0AAN6JI87_9BASI</name>